<protein>
    <submittedName>
        <fullName evidence="2">Uncharacterized protein</fullName>
    </submittedName>
</protein>
<reference evidence="2 3" key="1">
    <citation type="journal article" date="2018" name="Evol. Lett.">
        <title>Horizontal gene cluster transfer increased hallucinogenic mushroom diversity.</title>
        <authorList>
            <person name="Reynolds H.T."/>
            <person name="Vijayakumar V."/>
            <person name="Gluck-Thaler E."/>
            <person name="Korotkin H.B."/>
            <person name="Matheny P.B."/>
            <person name="Slot J.C."/>
        </authorList>
    </citation>
    <scope>NUCLEOTIDE SEQUENCE [LARGE SCALE GENOMIC DNA]</scope>
    <source>
        <strain evidence="2 3">2629</strain>
    </source>
</reference>
<feature type="compositionally biased region" description="Low complexity" evidence="1">
    <location>
        <begin position="1"/>
        <end position="13"/>
    </location>
</feature>
<feature type="compositionally biased region" description="Low complexity" evidence="1">
    <location>
        <begin position="360"/>
        <end position="373"/>
    </location>
</feature>
<comment type="caution">
    <text evidence="2">The sequence shown here is derived from an EMBL/GenBank/DDBJ whole genome shotgun (WGS) entry which is preliminary data.</text>
</comment>
<feature type="compositionally biased region" description="Basic residues" evidence="1">
    <location>
        <begin position="268"/>
        <end position="280"/>
    </location>
</feature>
<feature type="compositionally biased region" description="Acidic residues" evidence="1">
    <location>
        <begin position="432"/>
        <end position="452"/>
    </location>
</feature>
<evidence type="ECO:0000313" key="2">
    <source>
        <dbReference type="EMBL" id="PPR00974.1"/>
    </source>
</evidence>
<feature type="compositionally biased region" description="Acidic residues" evidence="1">
    <location>
        <begin position="472"/>
        <end position="481"/>
    </location>
</feature>
<feature type="compositionally biased region" description="Polar residues" evidence="1">
    <location>
        <begin position="29"/>
        <end position="40"/>
    </location>
</feature>
<sequence>MSRSSSNRNTATRSTRRQAEDALIANPDDPSNTEADQTPANARPRVKPRPTAKKALDPEVNPPAATPPTKAKASNAGTKKAQPANIVKKTTGKKDAFLSQSRSKKKVTEPDEPKVQPLTAKNTNVNASQTLHVTETPEYMALLAKVNRLEKERAATQVAEVDESKLIPAPKNQKYGCLKTAMGLLDNETLYNKLRQAVRDELKARKIYDAQQYAKLPVSEVSDLLTTLRVNNKEFQRYAHGWPIPEIIRTSLKNRRMYLSQIRRGVQKNAKRVAMRKKATKGASSKQKRRGDVDHAGSANDNPQAEVGDGNGGVEHGTGDGKKQVGDAGAVNGAGGGQDEMEVDEVDRAGNEGEFGDEMAVGVGEVRGGAESSGRIDEDDEDNDSSSEGEGAGAAGKNKPAPNLVPMDISDDDESEVEMQGVRNGGKGGDGSESDEETGSEEDEEDDDEDDIVPAPRKLSKKARGKQKAVEPESDDEDIEEPVQVKWKRRGNHTEPAGRAKKVKVGGSK</sequence>
<evidence type="ECO:0000313" key="3">
    <source>
        <dbReference type="Proteomes" id="UP000284842"/>
    </source>
</evidence>
<feature type="region of interest" description="Disordered" evidence="1">
    <location>
        <begin position="1"/>
        <end position="117"/>
    </location>
</feature>
<keyword evidence="3" id="KW-1185">Reference proteome</keyword>
<feature type="region of interest" description="Disordered" evidence="1">
    <location>
        <begin position="268"/>
        <end position="509"/>
    </location>
</feature>
<dbReference type="InParanoid" id="A0A409YDA8"/>
<name>A0A409YDA8_9AGAR</name>
<dbReference type="STRING" id="181874.A0A409YDA8"/>
<dbReference type="EMBL" id="NHTK01001282">
    <property type="protein sequence ID" value="PPR00974.1"/>
    <property type="molecule type" value="Genomic_DNA"/>
</dbReference>
<accession>A0A409YDA8</accession>
<dbReference type="OrthoDB" id="3131174at2759"/>
<feature type="compositionally biased region" description="Acidic residues" evidence="1">
    <location>
        <begin position="377"/>
        <end position="387"/>
    </location>
</feature>
<feature type="compositionally biased region" description="Basic residues" evidence="1">
    <location>
        <begin position="499"/>
        <end position="509"/>
    </location>
</feature>
<evidence type="ECO:0000256" key="1">
    <source>
        <dbReference type="SAM" id="MobiDB-lite"/>
    </source>
</evidence>
<proteinExistence type="predicted"/>
<dbReference type="Proteomes" id="UP000284842">
    <property type="component" value="Unassembled WGS sequence"/>
</dbReference>
<dbReference type="AlphaFoldDB" id="A0A409YDA8"/>
<gene>
    <name evidence="2" type="ORF">CVT24_000270</name>
</gene>
<feature type="compositionally biased region" description="Basic residues" evidence="1">
    <location>
        <begin position="458"/>
        <end position="467"/>
    </location>
</feature>
<organism evidence="2 3">
    <name type="scientific">Panaeolus cyanescens</name>
    <dbReference type="NCBI Taxonomy" id="181874"/>
    <lineage>
        <taxon>Eukaryota</taxon>
        <taxon>Fungi</taxon>
        <taxon>Dikarya</taxon>
        <taxon>Basidiomycota</taxon>
        <taxon>Agaricomycotina</taxon>
        <taxon>Agaricomycetes</taxon>
        <taxon>Agaricomycetidae</taxon>
        <taxon>Agaricales</taxon>
        <taxon>Agaricineae</taxon>
        <taxon>Galeropsidaceae</taxon>
        <taxon>Panaeolus</taxon>
    </lineage>
</organism>